<sequence length="42" mass="4936">MYIIKSTFIDRKVINAYHLIILNINLHNIIGIRKKLQTTALK</sequence>
<accession>A0A158RIB0</accession>
<evidence type="ECO:0000313" key="1">
    <source>
        <dbReference type="EMBL" id="ACO26784.1"/>
    </source>
</evidence>
<dbReference type="EMBL" id="CP001407">
    <property type="protein sequence ID" value="ACO26784.1"/>
    <property type="molecule type" value="Genomic_DNA"/>
</dbReference>
<organism evidence="1 2">
    <name type="scientific">Bacillus cereus (strain 03BB102)</name>
    <dbReference type="NCBI Taxonomy" id="572264"/>
    <lineage>
        <taxon>Bacteria</taxon>
        <taxon>Bacillati</taxon>
        <taxon>Bacillota</taxon>
        <taxon>Bacilli</taxon>
        <taxon>Bacillales</taxon>
        <taxon>Bacillaceae</taxon>
        <taxon>Bacillus</taxon>
        <taxon>Bacillus cereus group</taxon>
    </lineage>
</organism>
<reference evidence="1 2" key="1">
    <citation type="submission" date="2009-02" db="EMBL/GenBank/DDBJ databases">
        <title>Genome sequence of Bacillus cereus 03BB102.</title>
        <authorList>
            <person name="Dodson R.J."/>
            <person name="Jackson P."/>
            <person name="Munk A.C."/>
            <person name="Brettin T."/>
            <person name="Bruce D."/>
            <person name="Detter C."/>
            <person name="Tapia R."/>
            <person name="Han C."/>
            <person name="Sutton G."/>
            <person name="Sims D."/>
        </authorList>
    </citation>
    <scope>NUCLEOTIDE SEQUENCE [LARGE SCALE GENOMIC DNA]</scope>
    <source>
        <strain evidence="1 2">03BB102</strain>
    </source>
</reference>
<dbReference type="KEGG" id="bcx:BCA_2504"/>
<gene>
    <name evidence="1" type="ordered locus">BCA_2504</name>
</gene>
<protein>
    <submittedName>
        <fullName evidence="1">Uncharacterized protein</fullName>
    </submittedName>
</protein>
<evidence type="ECO:0000313" key="2">
    <source>
        <dbReference type="Proteomes" id="UP000002210"/>
    </source>
</evidence>
<name>A0A158RIB0_BACC3</name>
<dbReference type="AlphaFoldDB" id="A0A158RIB0"/>
<dbReference type="Proteomes" id="UP000002210">
    <property type="component" value="Chromosome"/>
</dbReference>
<proteinExistence type="predicted"/>